<evidence type="ECO:0000313" key="10">
    <source>
        <dbReference type="EMBL" id="QOW21120.1"/>
    </source>
</evidence>
<feature type="chain" id="PRO_5046649960" description="Peptidyl-prolyl cis-trans isomerase" evidence="8">
    <location>
        <begin position="23"/>
        <end position="259"/>
    </location>
</feature>
<dbReference type="PANTHER" id="PTHR43811">
    <property type="entry name" value="FKBP-TYPE PEPTIDYL-PROLYL CIS-TRANS ISOMERASE FKPA"/>
    <property type="match status" value="1"/>
</dbReference>
<evidence type="ECO:0000256" key="2">
    <source>
        <dbReference type="ARBA" id="ARBA00006577"/>
    </source>
</evidence>
<dbReference type="EC" id="5.2.1.8" evidence="7"/>
<comment type="similarity">
    <text evidence="2 7">Belongs to the FKBP-type PPIase family.</text>
</comment>
<evidence type="ECO:0000256" key="8">
    <source>
        <dbReference type="SAM" id="SignalP"/>
    </source>
</evidence>
<comment type="catalytic activity">
    <reaction evidence="1 6 7">
        <text>[protein]-peptidylproline (omega=180) = [protein]-peptidylproline (omega=0)</text>
        <dbReference type="Rhea" id="RHEA:16237"/>
        <dbReference type="Rhea" id="RHEA-COMP:10747"/>
        <dbReference type="Rhea" id="RHEA-COMP:10748"/>
        <dbReference type="ChEBI" id="CHEBI:83833"/>
        <dbReference type="ChEBI" id="CHEBI:83834"/>
        <dbReference type="EC" id="5.2.1.8"/>
    </reaction>
</comment>
<feature type="signal peptide" evidence="8">
    <location>
        <begin position="1"/>
        <end position="22"/>
    </location>
</feature>
<dbReference type="EMBL" id="CP063657">
    <property type="protein sequence ID" value="QOW21120.1"/>
    <property type="molecule type" value="Genomic_DNA"/>
</dbReference>
<dbReference type="PROSITE" id="PS51257">
    <property type="entry name" value="PROKAR_LIPOPROTEIN"/>
    <property type="match status" value="1"/>
</dbReference>
<gene>
    <name evidence="10" type="ORF">INQ42_07390</name>
</gene>
<evidence type="ECO:0000256" key="1">
    <source>
        <dbReference type="ARBA" id="ARBA00000971"/>
    </source>
</evidence>
<dbReference type="Proteomes" id="UP000593932">
    <property type="component" value="Chromosome"/>
</dbReference>
<dbReference type="InterPro" id="IPR001179">
    <property type="entry name" value="PPIase_FKBP_dom"/>
</dbReference>
<dbReference type="InterPro" id="IPR036944">
    <property type="entry name" value="PPIase_FKBP_N_sf"/>
</dbReference>
<keyword evidence="4 6" id="KW-0697">Rotamase</keyword>
<dbReference type="Pfam" id="PF00254">
    <property type="entry name" value="FKBP_C"/>
    <property type="match status" value="1"/>
</dbReference>
<feature type="domain" description="PPIase FKBP-type" evidence="9">
    <location>
        <begin position="166"/>
        <end position="253"/>
    </location>
</feature>
<dbReference type="InterPro" id="IPR046357">
    <property type="entry name" value="PPIase_dom_sf"/>
</dbReference>
<evidence type="ECO:0000256" key="5">
    <source>
        <dbReference type="ARBA" id="ARBA00023235"/>
    </source>
</evidence>
<accession>A0A7S6UJ01</accession>
<dbReference type="RefSeq" id="WP_194033708.1">
    <property type="nucleotide sequence ID" value="NZ_CP063657.1"/>
</dbReference>
<evidence type="ECO:0000259" key="9">
    <source>
        <dbReference type="PROSITE" id="PS50059"/>
    </source>
</evidence>
<evidence type="ECO:0000256" key="3">
    <source>
        <dbReference type="ARBA" id="ARBA00022729"/>
    </source>
</evidence>
<proteinExistence type="inferred from homology"/>
<keyword evidence="11" id="KW-1185">Reference proteome</keyword>
<dbReference type="Gene3D" id="3.10.50.40">
    <property type="match status" value="1"/>
</dbReference>
<dbReference type="PANTHER" id="PTHR43811:SF57">
    <property type="entry name" value="FKBP-TYPE PEPTIDYL-PROLYL CIS-TRANS ISOMERASE FKPA-RELATED"/>
    <property type="match status" value="1"/>
</dbReference>
<reference evidence="10 11" key="1">
    <citation type="submission" date="2020-10" db="EMBL/GenBank/DDBJ databases">
        <title>complete genome sequencing of Lysobacter sp. H23M41.</title>
        <authorList>
            <person name="Bae J.-W."/>
            <person name="Lee S.-Y."/>
        </authorList>
    </citation>
    <scope>NUCLEOTIDE SEQUENCE [LARGE SCALE GENOMIC DNA]</scope>
    <source>
        <strain evidence="10 11">H23M41</strain>
    </source>
</reference>
<dbReference type="InterPro" id="IPR000774">
    <property type="entry name" value="PPIase_FKBP_N"/>
</dbReference>
<sequence length="259" mass="27189">MIHFSRTALLAASMALVLVACQSDDKATPKADAADSSAAQGQPLKIKGLATEKEQVSYMIGLDLAKALEQVKDEVDVDTLAKAIKTELDGGESLMTDEQAAQVAEAFGQKLQAKRAAEAAAIGDANKAEGEAFLAGNAKKPGVVVTASGLQYQVLEEGTGPKPTVDDVVNVHYKGTLLDGETFDSSYDRGEPTDLPLQQVVPGWQEGIVLMPVGSKYRFWIPSELGYGEIGTPGGAIGPNAALVFEVELLDIVKDNAGE</sequence>
<keyword evidence="5 6" id="KW-0413">Isomerase</keyword>
<dbReference type="PROSITE" id="PS50059">
    <property type="entry name" value="FKBP_PPIASE"/>
    <property type="match status" value="1"/>
</dbReference>
<keyword evidence="3 8" id="KW-0732">Signal</keyword>
<organism evidence="10 11">
    <name type="scientific">Novilysobacter avium</name>
    <dbReference type="NCBI Taxonomy" id="2781023"/>
    <lineage>
        <taxon>Bacteria</taxon>
        <taxon>Pseudomonadati</taxon>
        <taxon>Pseudomonadota</taxon>
        <taxon>Gammaproteobacteria</taxon>
        <taxon>Lysobacterales</taxon>
        <taxon>Lysobacteraceae</taxon>
        <taxon>Novilysobacter</taxon>
    </lineage>
</organism>
<protein>
    <recommendedName>
        <fullName evidence="7">Peptidyl-prolyl cis-trans isomerase</fullName>
        <ecNumber evidence="7">5.2.1.8</ecNumber>
    </recommendedName>
</protein>
<name>A0A7S6UJ01_9GAMM</name>
<evidence type="ECO:0000313" key="11">
    <source>
        <dbReference type="Proteomes" id="UP000593932"/>
    </source>
</evidence>
<evidence type="ECO:0000256" key="6">
    <source>
        <dbReference type="PROSITE-ProRule" id="PRU00277"/>
    </source>
</evidence>
<dbReference type="GO" id="GO:0016853">
    <property type="term" value="F:isomerase activity"/>
    <property type="evidence" value="ECO:0007669"/>
    <property type="project" value="UniProtKB-KW"/>
</dbReference>
<evidence type="ECO:0000256" key="4">
    <source>
        <dbReference type="ARBA" id="ARBA00023110"/>
    </source>
</evidence>
<evidence type="ECO:0000256" key="7">
    <source>
        <dbReference type="RuleBase" id="RU003915"/>
    </source>
</evidence>
<dbReference type="InterPro" id="IPR008104">
    <property type="entry name" value="INFPOTNTIATR"/>
</dbReference>
<dbReference type="Gene3D" id="1.10.287.460">
    <property type="entry name" value="Peptidyl-prolyl cis-trans isomerase, FKBP-type, N-terminal domain"/>
    <property type="match status" value="1"/>
</dbReference>
<dbReference type="SUPFAM" id="SSF54534">
    <property type="entry name" value="FKBP-like"/>
    <property type="match status" value="1"/>
</dbReference>
<dbReference type="PRINTS" id="PR01730">
    <property type="entry name" value="INFPOTNTIATR"/>
</dbReference>
<dbReference type="Pfam" id="PF01346">
    <property type="entry name" value="FKBP_N"/>
    <property type="match status" value="1"/>
</dbReference>